<dbReference type="InterPro" id="IPR032830">
    <property type="entry name" value="XPB/Ssl2_N"/>
</dbReference>
<protein>
    <recommendedName>
        <fullName evidence="1">Helicase XPB/Ssl2 N-terminal domain-containing protein</fullName>
    </recommendedName>
</protein>
<evidence type="ECO:0000313" key="2">
    <source>
        <dbReference type="EMBL" id="KAB1649425.1"/>
    </source>
</evidence>
<evidence type="ECO:0000259" key="1">
    <source>
        <dbReference type="Pfam" id="PF13625"/>
    </source>
</evidence>
<dbReference type="OrthoDB" id="3415124at2"/>
<name>A0A6H9WRM6_9MICO</name>
<organism evidence="2 3">
    <name type="scientific">Pseudoclavibacter endophyticus</name>
    <dbReference type="NCBI Taxonomy" id="1778590"/>
    <lineage>
        <taxon>Bacteria</taxon>
        <taxon>Bacillati</taxon>
        <taxon>Actinomycetota</taxon>
        <taxon>Actinomycetes</taxon>
        <taxon>Micrococcales</taxon>
        <taxon>Microbacteriaceae</taxon>
        <taxon>Pseudoclavibacter</taxon>
    </lineage>
</organism>
<evidence type="ECO:0000313" key="3">
    <source>
        <dbReference type="Proteomes" id="UP000431744"/>
    </source>
</evidence>
<dbReference type="Pfam" id="PF13625">
    <property type="entry name" value="Helicase_C_3"/>
    <property type="match status" value="1"/>
</dbReference>
<dbReference type="RefSeq" id="WP_158028015.1">
    <property type="nucleotide sequence ID" value="NZ_BMHG01000001.1"/>
</dbReference>
<gene>
    <name evidence="2" type="ORF">F8O04_03940</name>
</gene>
<comment type="caution">
    <text evidence="2">The sequence shown here is derived from an EMBL/GenBank/DDBJ whole genome shotgun (WGS) entry which is preliminary data.</text>
</comment>
<sequence length="569" mass="61404">MDGVLPIIRLLRTFNTEQLERLVVLRRVPPRSSSGIVDIAEWLVDPGHVRGSIERLGWRAARRMAMGDPAALDRAQALALAVPGEPGPQLVPAARAAIADVLACATPVSEAPALSLPDAGRDARGAERAQALAALVADLVADFDGGTRAARDGRLGSRLAGVDVRRIAAELQLTPAFVEAVVDDMYRAGVAGPADDAWVPTERGRALERGPRIERWRTMAETWLDRLSVADREAVLGRTDAHGGARTDASSTDRGIDAVTGALELGLLVDGTLTEAGKHLLDDRLDDAAAAIERGLPAEIQQVYVQPDLSIVAPGPLAPEAETRLRTVADLERRGTASTYRLSTASLARAFATGLDEAEITRRLTQLSIVPLPQPVTYLIAEASARHGLIRLRPLGSGTRIQSTDHELLDRLEVDQSLGALRLRRRPDGSLDSLLSPEHAASVLTEARLPVMLEDEHGTPLGPRQPRTAPPPRLTISAAVHRFAVALRDDARRQGDGDESNAWLQQRLERARRAKSVMRIRVTVEGAEPVVMTVIPASMTPRWLRVIDPEADVERTFPLDAIELLDDAP</sequence>
<reference evidence="2 3" key="1">
    <citation type="submission" date="2019-09" db="EMBL/GenBank/DDBJ databases">
        <title>Phylogeny of genus Pseudoclavibacter and closely related genus.</title>
        <authorList>
            <person name="Li Y."/>
        </authorList>
    </citation>
    <scope>NUCLEOTIDE SEQUENCE [LARGE SCALE GENOMIC DNA]</scope>
    <source>
        <strain evidence="2 3">EGI 60007</strain>
    </source>
</reference>
<feature type="domain" description="Helicase XPB/Ssl2 N-terminal" evidence="1">
    <location>
        <begin position="303"/>
        <end position="425"/>
    </location>
</feature>
<dbReference type="EMBL" id="WBJY01000001">
    <property type="protein sequence ID" value="KAB1649425.1"/>
    <property type="molecule type" value="Genomic_DNA"/>
</dbReference>
<keyword evidence="3" id="KW-1185">Reference proteome</keyword>
<dbReference type="Proteomes" id="UP000431744">
    <property type="component" value="Unassembled WGS sequence"/>
</dbReference>
<proteinExistence type="predicted"/>
<accession>A0A6H9WRM6</accession>
<dbReference type="AlphaFoldDB" id="A0A6H9WRM6"/>